<organism evidence="1 2">
    <name type="scientific">Brassica napus</name>
    <name type="common">Rape</name>
    <dbReference type="NCBI Taxonomy" id="3708"/>
    <lineage>
        <taxon>Eukaryota</taxon>
        <taxon>Viridiplantae</taxon>
        <taxon>Streptophyta</taxon>
        <taxon>Embryophyta</taxon>
        <taxon>Tracheophyta</taxon>
        <taxon>Spermatophyta</taxon>
        <taxon>Magnoliopsida</taxon>
        <taxon>eudicotyledons</taxon>
        <taxon>Gunneridae</taxon>
        <taxon>Pentapetalae</taxon>
        <taxon>rosids</taxon>
        <taxon>malvids</taxon>
        <taxon>Brassicales</taxon>
        <taxon>Brassicaceae</taxon>
        <taxon>Brassiceae</taxon>
        <taxon>Brassica</taxon>
    </lineage>
</organism>
<proteinExistence type="predicted"/>
<comment type="caution">
    <text evidence="1">The sequence shown here is derived from an EMBL/GenBank/DDBJ whole genome shotgun (WGS) entry which is preliminary data.</text>
</comment>
<evidence type="ECO:0000313" key="2">
    <source>
        <dbReference type="Proteomes" id="UP000824890"/>
    </source>
</evidence>
<reference evidence="1 2" key="1">
    <citation type="submission" date="2021-05" db="EMBL/GenBank/DDBJ databases">
        <title>Genome Assembly of Synthetic Allotetraploid Brassica napus Reveals Homoeologous Exchanges between Subgenomes.</title>
        <authorList>
            <person name="Davis J.T."/>
        </authorList>
    </citation>
    <scope>NUCLEOTIDE SEQUENCE [LARGE SCALE GENOMIC DNA]</scope>
    <source>
        <strain evidence="2">cv. Da-Ae</strain>
        <tissue evidence="1">Seedling</tissue>
    </source>
</reference>
<protein>
    <submittedName>
        <fullName evidence="1">Uncharacterized protein</fullName>
    </submittedName>
</protein>
<sequence>MSYVMVRLGSEGTTILIPVRNEVLERSTSQYTVTTHVRKLKERWHL</sequence>
<dbReference type="EMBL" id="JAGKQM010000015">
    <property type="protein sequence ID" value="KAH0880919.1"/>
    <property type="molecule type" value="Genomic_DNA"/>
</dbReference>
<accession>A0ABQ7ZKY9</accession>
<dbReference type="Proteomes" id="UP000824890">
    <property type="component" value="Unassembled WGS sequence"/>
</dbReference>
<keyword evidence="2" id="KW-1185">Reference proteome</keyword>
<evidence type="ECO:0000313" key="1">
    <source>
        <dbReference type="EMBL" id="KAH0880919.1"/>
    </source>
</evidence>
<gene>
    <name evidence="1" type="ORF">HID58_068313</name>
</gene>
<name>A0ABQ7ZKY9_BRANA</name>